<evidence type="ECO:0000259" key="2">
    <source>
        <dbReference type="Pfam" id="PF00582"/>
    </source>
</evidence>
<comment type="caution">
    <text evidence="3">The sequence shown here is derived from an EMBL/GenBank/DDBJ whole genome shotgun (WGS) entry which is preliminary data.</text>
</comment>
<name>A0A563DUN2_9MICO</name>
<dbReference type="EMBL" id="VCQV01000037">
    <property type="protein sequence ID" value="TWP33671.1"/>
    <property type="molecule type" value="Genomic_DNA"/>
</dbReference>
<evidence type="ECO:0000256" key="1">
    <source>
        <dbReference type="ARBA" id="ARBA00008791"/>
    </source>
</evidence>
<dbReference type="InterPro" id="IPR006015">
    <property type="entry name" value="Universal_stress_UspA"/>
</dbReference>
<dbReference type="Proteomes" id="UP000320244">
    <property type="component" value="Unassembled WGS sequence"/>
</dbReference>
<dbReference type="CDD" id="cd00293">
    <property type="entry name" value="USP-like"/>
    <property type="match status" value="1"/>
</dbReference>
<dbReference type="PANTHER" id="PTHR46268:SF6">
    <property type="entry name" value="UNIVERSAL STRESS PROTEIN UP12"/>
    <property type="match status" value="1"/>
</dbReference>
<dbReference type="InterPro" id="IPR014729">
    <property type="entry name" value="Rossmann-like_a/b/a_fold"/>
</dbReference>
<reference evidence="3 4" key="2">
    <citation type="submission" date="2019-08" db="EMBL/GenBank/DDBJ databases">
        <title>Jejuicoccus antrihumi gen. nov., sp. nov., a new member of the family Dermacoccaceae isolated from a cave.</title>
        <authorList>
            <person name="Schumann P."/>
            <person name="Kim I.S."/>
        </authorList>
    </citation>
    <scope>NUCLEOTIDE SEQUENCE [LARGE SCALE GENOMIC DNA]</scope>
    <source>
        <strain evidence="3 4">C5-26</strain>
    </source>
</reference>
<keyword evidence="4" id="KW-1185">Reference proteome</keyword>
<dbReference type="RefSeq" id="WP_146319895.1">
    <property type="nucleotide sequence ID" value="NZ_VCQV01000037.1"/>
</dbReference>
<dbReference type="AlphaFoldDB" id="A0A563DUN2"/>
<evidence type="ECO:0000313" key="4">
    <source>
        <dbReference type="Proteomes" id="UP000320244"/>
    </source>
</evidence>
<gene>
    <name evidence="3" type="ORF">FGL98_20290</name>
</gene>
<dbReference type="InterPro" id="IPR006016">
    <property type="entry name" value="UspA"/>
</dbReference>
<comment type="similarity">
    <text evidence="1">Belongs to the universal stress protein A family.</text>
</comment>
<proteinExistence type="inferred from homology"/>
<sequence length="131" mass="13981">MTVVVGYKPTPEGDAALDRAVLEARRGEEDILLVNASQSDTTEGDPAIADKSKLAEVRARLDKAEIKYVVRQRLRVVSPADEILGAATDSAASAIVIGLRRRSRVGKVLFGSIAQTVLLEADCPVIAVKAR</sequence>
<accession>A0A563DUN2</accession>
<dbReference type="OrthoDB" id="5419113at2"/>
<dbReference type="Pfam" id="PF00582">
    <property type="entry name" value="Usp"/>
    <property type="match status" value="1"/>
</dbReference>
<dbReference type="PRINTS" id="PR01438">
    <property type="entry name" value="UNVRSLSTRESS"/>
</dbReference>
<dbReference type="Gene3D" id="3.40.50.620">
    <property type="entry name" value="HUPs"/>
    <property type="match status" value="1"/>
</dbReference>
<dbReference type="PANTHER" id="PTHR46268">
    <property type="entry name" value="STRESS RESPONSE PROTEIN NHAX"/>
    <property type="match status" value="1"/>
</dbReference>
<evidence type="ECO:0000313" key="3">
    <source>
        <dbReference type="EMBL" id="TWP33671.1"/>
    </source>
</evidence>
<dbReference type="SUPFAM" id="SSF52402">
    <property type="entry name" value="Adenine nucleotide alpha hydrolases-like"/>
    <property type="match status" value="1"/>
</dbReference>
<reference evidence="3 4" key="1">
    <citation type="submission" date="2019-05" db="EMBL/GenBank/DDBJ databases">
        <authorList>
            <person name="Lee S.D."/>
        </authorList>
    </citation>
    <scope>NUCLEOTIDE SEQUENCE [LARGE SCALE GENOMIC DNA]</scope>
    <source>
        <strain evidence="3 4">C5-26</strain>
    </source>
</reference>
<feature type="domain" description="UspA" evidence="2">
    <location>
        <begin position="2"/>
        <end position="129"/>
    </location>
</feature>
<protein>
    <submittedName>
        <fullName evidence="3">Universal stress protein</fullName>
    </submittedName>
</protein>
<organism evidence="3 4">
    <name type="scientific">Leekyejoonella antrihumi</name>
    <dbReference type="NCBI Taxonomy" id="1660198"/>
    <lineage>
        <taxon>Bacteria</taxon>
        <taxon>Bacillati</taxon>
        <taxon>Actinomycetota</taxon>
        <taxon>Actinomycetes</taxon>
        <taxon>Micrococcales</taxon>
        <taxon>Dermacoccaceae</taxon>
        <taxon>Leekyejoonella</taxon>
    </lineage>
</organism>